<evidence type="ECO:0000313" key="7">
    <source>
        <dbReference type="EMBL" id="KAH6592136.1"/>
    </source>
</evidence>
<evidence type="ECO:0000256" key="1">
    <source>
        <dbReference type="ARBA" id="ARBA00004123"/>
    </source>
</evidence>
<evidence type="ECO:0000256" key="5">
    <source>
        <dbReference type="ARBA" id="ARBA00023242"/>
    </source>
</evidence>
<dbReference type="EMBL" id="JAFCIX010000390">
    <property type="protein sequence ID" value="KAH6592136.1"/>
    <property type="molecule type" value="Genomic_DNA"/>
</dbReference>
<keyword evidence="3" id="KW-0805">Transcription regulation</keyword>
<evidence type="ECO:0000259" key="6">
    <source>
        <dbReference type="Pfam" id="PF03847"/>
    </source>
</evidence>
<keyword evidence="4" id="KW-0804">Transcription</keyword>
<evidence type="ECO:0000256" key="2">
    <source>
        <dbReference type="ARBA" id="ARBA00007530"/>
    </source>
</evidence>
<evidence type="ECO:0000256" key="4">
    <source>
        <dbReference type="ARBA" id="ARBA00023163"/>
    </source>
</evidence>
<feature type="domain" description="Transcription initiation factor TFIID subunit 12" evidence="6">
    <location>
        <begin position="171"/>
        <end position="250"/>
    </location>
</feature>
<dbReference type="InterPro" id="IPR003228">
    <property type="entry name" value="TFIID_TAF12_dom"/>
</dbReference>
<dbReference type="PANTHER" id="PTHR12264:SF21">
    <property type="entry name" value="TRANSCRIPTION INITIATION FACTOR TFIID SUBUNIT 12"/>
    <property type="match status" value="1"/>
</dbReference>
<accession>A0ABQ8F4Q3</accession>
<dbReference type="SUPFAM" id="SSF47113">
    <property type="entry name" value="Histone-fold"/>
    <property type="match status" value="1"/>
</dbReference>
<evidence type="ECO:0000313" key="8">
    <source>
        <dbReference type="Proteomes" id="UP001648503"/>
    </source>
</evidence>
<comment type="caution">
    <text evidence="7">The sequence shown here is derived from an EMBL/GenBank/DDBJ whole genome shotgun (WGS) entry which is preliminary data.</text>
</comment>
<evidence type="ECO:0000256" key="3">
    <source>
        <dbReference type="ARBA" id="ARBA00023015"/>
    </source>
</evidence>
<sequence>MQMRERATRRSILVNGDKSSAQSFSDASSSQQSTSDLSVGYKDASLEANFCYRLISFNNDFQQQDAQRLVAASAAGAKLPATSQSQFQGFNVPMASFHQHVLLQYAAMHAAVSTPTSTAAPVSSGTAAAVAAVAGTLNSSSGIRPVVLRPGFISQPSDSIPADMSAQPLLSKEALRTLMRQVDAEQKLDVDVEDVGYHFASRRLGDLLLDVANDFVQKVAQASCQLAKHRHATALELKDAQIHLDRDYDIRVPGFGEELPDITRKRKGGQRVHASRVLHIRDTIRKASIVKRSERLRAKKRN</sequence>
<keyword evidence="8" id="KW-1185">Reference proteome</keyword>
<dbReference type="Pfam" id="PF03847">
    <property type="entry name" value="TFIID_20kDa"/>
    <property type="match status" value="1"/>
</dbReference>
<proteinExistence type="inferred from homology"/>
<reference evidence="7 8" key="1">
    <citation type="submission" date="2021-02" db="EMBL/GenBank/DDBJ databases">
        <title>Variation within the Batrachochytrium salamandrivorans European outbreak.</title>
        <authorList>
            <person name="Kelly M."/>
            <person name="Pasmans F."/>
            <person name="Shea T.P."/>
            <person name="Munoz J.F."/>
            <person name="Carranza S."/>
            <person name="Cuomo C.A."/>
            <person name="Martel A."/>
        </authorList>
    </citation>
    <scope>NUCLEOTIDE SEQUENCE [LARGE SCALE GENOMIC DNA]</scope>
    <source>
        <strain evidence="7 8">AMFP18/2</strain>
    </source>
</reference>
<dbReference type="Gene3D" id="1.10.20.10">
    <property type="entry name" value="Histone, subunit A"/>
    <property type="match status" value="1"/>
</dbReference>
<dbReference type="Proteomes" id="UP001648503">
    <property type="component" value="Unassembled WGS sequence"/>
</dbReference>
<comment type="similarity">
    <text evidence="2">Belongs to the TAF12 family.</text>
</comment>
<name>A0ABQ8F4Q3_9FUNG</name>
<organism evidence="7 8">
    <name type="scientific">Batrachochytrium salamandrivorans</name>
    <dbReference type="NCBI Taxonomy" id="1357716"/>
    <lineage>
        <taxon>Eukaryota</taxon>
        <taxon>Fungi</taxon>
        <taxon>Fungi incertae sedis</taxon>
        <taxon>Chytridiomycota</taxon>
        <taxon>Chytridiomycota incertae sedis</taxon>
        <taxon>Chytridiomycetes</taxon>
        <taxon>Rhizophydiales</taxon>
        <taxon>Rhizophydiales incertae sedis</taxon>
        <taxon>Batrachochytrium</taxon>
    </lineage>
</organism>
<dbReference type="PANTHER" id="PTHR12264">
    <property type="entry name" value="TRANSCRIPTION INITIATION FACTOR TFIID SUBUNIT 12"/>
    <property type="match status" value="1"/>
</dbReference>
<dbReference type="CDD" id="cd07981">
    <property type="entry name" value="HFD_TAF12"/>
    <property type="match status" value="1"/>
</dbReference>
<protein>
    <recommendedName>
        <fullName evidence="6">Transcription initiation factor TFIID subunit 12 domain-containing protein</fullName>
    </recommendedName>
</protein>
<dbReference type="InterPro" id="IPR009072">
    <property type="entry name" value="Histone-fold"/>
</dbReference>
<gene>
    <name evidence="7" type="ORF">BASA50_008281</name>
</gene>
<keyword evidence="5" id="KW-0539">Nucleus</keyword>
<dbReference type="InterPro" id="IPR037794">
    <property type="entry name" value="TAF12"/>
</dbReference>
<comment type="subcellular location">
    <subcellularLocation>
        <location evidence="1">Nucleus</location>
    </subcellularLocation>
</comment>